<dbReference type="Pfam" id="PF13463">
    <property type="entry name" value="HTH_27"/>
    <property type="match status" value="1"/>
</dbReference>
<dbReference type="InterPro" id="IPR039422">
    <property type="entry name" value="MarR/SlyA-like"/>
</dbReference>
<dbReference type="InterPro" id="IPR000835">
    <property type="entry name" value="HTH_MarR-typ"/>
</dbReference>
<reference evidence="2 3" key="1">
    <citation type="submission" date="2018-04" db="EMBL/GenBank/DDBJ databases">
        <authorList>
            <person name="Go L.Y."/>
            <person name="Mitchell J.A."/>
        </authorList>
    </citation>
    <scope>NUCLEOTIDE SEQUENCE [LARGE SCALE GENOMIC DNA]</scope>
    <source>
        <strain evidence="2">ULC066bin1</strain>
    </source>
</reference>
<dbReference type="Gene3D" id="1.10.10.10">
    <property type="entry name" value="Winged helix-like DNA-binding domain superfamily/Winged helix DNA-binding domain"/>
    <property type="match status" value="1"/>
</dbReference>
<name>A0A2W4WGJ6_9CYAN</name>
<evidence type="ECO:0000313" key="3">
    <source>
        <dbReference type="Proteomes" id="UP000249467"/>
    </source>
</evidence>
<dbReference type="PANTHER" id="PTHR33164:SF43">
    <property type="entry name" value="HTH-TYPE TRANSCRIPTIONAL REPRESSOR YETL"/>
    <property type="match status" value="1"/>
</dbReference>
<evidence type="ECO:0000259" key="1">
    <source>
        <dbReference type="PROSITE" id="PS50995"/>
    </source>
</evidence>
<comment type="caution">
    <text evidence="2">The sequence shown here is derived from an EMBL/GenBank/DDBJ whole genome shotgun (WGS) entry which is preliminary data.</text>
</comment>
<dbReference type="InterPro" id="IPR036390">
    <property type="entry name" value="WH_DNA-bd_sf"/>
</dbReference>
<gene>
    <name evidence="2" type="ORF">DCF19_03210</name>
</gene>
<dbReference type="Proteomes" id="UP000249467">
    <property type="component" value="Unassembled WGS sequence"/>
</dbReference>
<dbReference type="GO" id="GO:0003700">
    <property type="term" value="F:DNA-binding transcription factor activity"/>
    <property type="evidence" value="ECO:0007669"/>
    <property type="project" value="InterPro"/>
</dbReference>
<reference evidence="2 3" key="2">
    <citation type="submission" date="2018-06" db="EMBL/GenBank/DDBJ databases">
        <title>Metagenomic assembly of (sub)arctic Cyanobacteria and their associated microbiome from non-axenic cultures.</title>
        <authorList>
            <person name="Baurain D."/>
        </authorList>
    </citation>
    <scope>NUCLEOTIDE SEQUENCE [LARGE SCALE GENOMIC DNA]</scope>
    <source>
        <strain evidence="2">ULC066bin1</strain>
    </source>
</reference>
<dbReference type="PROSITE" id="PS50995">
    <property type="entry name" value="HTH_MARR_2"/>
    <property type="match status" value="1"/>
</dbReference>
<dbReference type="PANTHER" id="PTHR33164">
    <property type="entry name" value="TRANSCRIPTIONAL REGULATOR, MARR FAMILY"/>
    <property type="match status" value="1"/>
</dbReference>
<evidence type="ECO:0000313" key="2">
    <source>
        <dbReference type="EMBL" id="PZO44223.1"/>
    </source>
</evidence>
<dbReference type="InterPro" id="IPR036388">
    <property type="entry name" value="WH-like_DNA-bd_sf"/>
</dbReference>
<dbReference type="SUPFAM" id="SSF46785">
    <property type="entry name" value="Winged helix' DNA-binding domain"/>
    <property type="match status" value="1"/>
</dbReference>
<organism evidence="2 3">
    <name type="scientific">Pseudanabaena frigida</name>
    <dbReference type="NCBI Taxonomy" id="945775"/>
    <lineage>
        <taxon>Bacteria</taxon>
        <taxon>Bacillati</taxon>
        <taxon>Cyanobacteriota</taxon>
        <taxon>Cyanophyceae</taxon>
        <taxon>Pseudanabaenales</taxon>
        <taxon>Pseudanabaenaceae</taxon>
        <taxon>Pseudanabaena</taxon>
    </lineage>
</organism>
<dbReference type="AlphaFoldDB" id="A0A2W4WGJ6"/>
<dbReference type="GO" id="GO:0006950">
    <property type="term" value="P:response to stress"/>
    <property type="evidence" value="ECO:0007669"/>
    <property type="project" value="TreeGrafter"/>
</dbReference>
<proteinExistence type="predicted"/>
<accession>A0A2W4WGJ6</accession>
<dbReference type="EMBL" id="QBML01000003">
    <property type="protein sequence ID" value="PZO44223.1"/>
    <property type="molecule type" value="Genomic_DNA"/>
</dbReference>
<sequence>MNSIEELRYLILAAQREGDRLLSAALEPIGLTTSQAEVLRVLDDYAPLSLLELGERLICETGSPSRLVNMLVEKGLVERKSSEIDRRRVTLSLTISGHQIVKKVKAIEQAFYQGITFTLGDILLEDINTTLWKFVTGRPTGEALMRRKEKL</sequence>
<dbReference type="SMART" id="SM00347">
    <property type="entry name" value="HTH_MARR"/>
    <property type="match status" value="1"/>
</dbReference>
<protein>
    <submittedName>
        <fullName evidence="2">MarR family transcriptional regulator</fullName>
    </submittedName>
</protein>
<feature type="domain" description="HTH marR-type" evidence="1">
    <location>
        <begin position="4"/>
        <end position="136"/>
    </location>
</feature>